<feature type="region of interest" description="Disordered" evidence="1">
    <location>
        <begin position="1"/>
        <end position="652"/>
    </location>
</feature>
<feature type="compositionally biased region" description="Basic residues" evidence="1">
    <location>
        <begin position="560"/>
        <end position="570"/>
    </location>
</feature>
<comment type="caution">
    <text evidence="2">The sequence shown here is derived from an EMBL/GenBank/DDBJ whole genome shotgun (WGS) entry which is preliminary data.</text>
</comment>
<feature type="compositionally biased region" description="Acidic residues" evidence="1">
    <location>
        <begin position="286"/>
        <end position="302"/>
    </location>
</feature>
<gene>
    <name evidence="2" type="ORF">DFP72DRAFT_1075744</name>
</gene>
<feature type="compositionally biased region" description="Low complexity" evidence="1">
    <location>
        <begin position="623"/>
        <end position="632"/>
    </location>
</feature>
<feature type="compositionally biased region" description="Polar residues" evidence="1">
    <location>
        <begin position="68"/>
        <end position="85"/>
    </location>
</feature>
<feature type="compositionally biased region" description="Polar residues" evidence="1">
    <location>
        <begin position="36"/>
        <end position="50"/>
    </location>
</feature>
<evidence type="ECO:0000313" key="3">
    <source>
        <dbReference type="Proteomes" id="UP000521943"/>
    </source>
</evidence>
<accession>A0A8H6HJT1</accession>
<feature type="region of interest" description="Disordered" evidence="1">
    <location>
        <begin position="867"/>
        <end position="890"/>
    </location>
</feature>
<proteinExistence type="predicted"/>
<name>A0A8H6HJT1_9AGAR</name>
<keyword evidence="3" id="KW-1185">Reference proteome</keyword>
<feature type="compositionally biased region" description="Basic and acidic residues" evidence="1">
    <location>
        <begin position="387"/>
        <end position="396"/>
    </location>
</feature>
<protein>
    <submittedName>
        <fullName evidence="2">Uncharacterized protein</fullName>
    </submittedName>
</protein>
<feature type="compositionally biased region" description="Low complexity" evidence="1">
    <location>
        <begin position="319"/>
        <end position="335"/>
    </location>
</feature>
<feature type="compositionally biased region" description="Polar residues" evidence="1">
    <location>
        <begin position="606"/>
        <end position="622"/>
    </location>
</feature>
<dbReference type="AlphaFoldDB" id="A0A8H6HJT1"/>
<feature type="compositionally biased region" description="Basic and acidic residues" evidence="1">
    <location>
        <begin position="487"/>
        <end position="514"/>
    </location>
</feature>
<feature type="compositionally biased region" description="Polar residues" evidence="1">
    <location>
        <begin position="446"/>
        <end position="465"/>
    </location>
</feature>
<feature type="compositionally biased region" description="Basic residues" evidence="1">
    <location>
        <begin position="516"/>
        <end position="528"/>
    </location>
</feature>
<evidence type="ECO:0000256" key="1">
    <source>
        <dbReference type="SAM" id="MobiDB-lite"/>
    </source>
</evidence>
<feature type="compositionally biased region" description="Polar residues" evidence="1">
    <location>
        <begin position="532"/>
        <end position="553"/>
    </location>
</feature>
<reference evidence="2 3" key="1">
    <citation type="submission" date="2020-07" db="EMBL/GenBank/DDBJ databases">
        <title>Comparative genomics of pyrophilous fungi reveals a link between fire events and developmental genes.</title>
        <authorList>
            <consortium name="DOE Joint Genome Institute"/>
            <person name="Steindorff A.S."/>
            <person name="Carver A."/>
            <person name="Calhoun S."/>
            <person name="Stillman K."/>
            <person name="Liu H."/>
            <person name="Lipzen A."/>
            <person name="Pangilinan J."/>
            <person name="Labutti K."/>
            <person name="Bruns T.D."/>
            <person name="Grigoriev I.V."/>
        </authorList>
    </citation>
    <scope>NUCLEOTIDE SEQUENCE [LARGE SCALE GENOMIC DNA]</scope>
    <source>
        <strain evidence="2 3">CBS 144469</strain>
    </source>
</reference>
<organism evidence="2 3">
    <name type="scientific">Ephemerocybe angulata</name>
    <dbReference type="NCBI Taxonomy" id="980116"/>
    <lineage>
        <taxon>Eukaryota</taxon>
        <taxon>Fungi</taxon>
        <taxon>Dikarya</taxon>
        <taxon>Basidiomycota</taxon>
        <taxon>Agaricomycotina</taxon>
        <taxon>Agaricomycetes</taxon>
        <taxon>Agaricomycetidae</taxon>
        <taxon>Agaricales</taxon>
        <taxon>Agaricineae</taxon>
        <taxon>Psathyrellaceae</taxon>
        <taxon>Ephemerocybe</taxon>
    </lineage>
</organism>
<evidence type="ECO:0000313" key="2">
    <source>
        <dbReference type="EMBL" id="KAF6747098.1"/>
    </source>
</evidence>
<dbReference type="OrthoDB" id="3067694at2759"/>
<sequence length="988" mass="107041">MSSSDDRSRSESPDTDSGHRTNLKFWLEAKQRRQRSTASGSPASIVTTSDEVPRDDRRTDPTYRGRTSARSRIGTVQSSRENLSPVTVRRAGRVRSHSADAQLGRSPSPLHAPETEAQDGENDRSDGNESVRITPPPPVPRALILRGLREARSKRAKAAAAVNAGSDYQEQSRTRKSTSTSSKKRGRSSARKVSGGASRAKKARLQPRPFPMRSPSPLSSDVEMRTALDIVEDAIAERRRGNRSPSTSRAKGVHQDQSVSDAESKQPSSVSRTPSPDPDYIRTYFFDDEVEDDEGENADSGDENMLSANEYDLDDPFIDDTANNDSDASMADSDSPLTPPMSRAKGTQTSVRHHDPLGSPFKPKSLFPTSRHRNTLLSKEHQRRRSHAEGEIRDNYKGGYKTPPQTPSKPSNRKKISEPTPSLDAPLPRGGLRMSTGGRAKRPALKNSTSKMTAKPSPSKTQRSTKPVDVVEISSDESQEPANSTKDTSHDDVKPSMKELTKPKKDTSHADIKPSMKPKPRPVPKAKRTPTSTNVKTENNSNNGIEQVDANSSNDEKPPVVKKNKGKGKALMRTPSPPPLVEDDLPSDGELSPHEKRQIQEAIRQSKATAAQRQKQSNPQTPGGSSSSSGSSTAHARASDSASTQRESGPVTMQELVARTLRTSAGTQEPLPTSTSPVASAPGNYSFAHLCTHVAAKDQTLCAEIQDPVLIATYKGLDCLECGRIIPWTDTPGKGFISFSAWADWIPKMNGGIAFAAVTFRESGAFKNPARASPVNVGLRLVPGTNQRFNMYCATNPPTPFIGVSSGWCDRSQLTTSQGNGLPQRYVIMIHHNQEFQRTVGFIRMTTGHAALHSQFAHNGWQYSTRAGTSKASSSPGDSPGGKKRSAPAGMFKAAPGDVAQVVASENFSLPSEAQVPVYDARGLDTVDFNSVLPKLADSLPLYTGGEIPYGSFIVVGYTMTIYRANNGNWTLGNNIQWVIIVGIPDSD</sequence>
<feature type="compositionally biased region" description="Basic and acidic residues" evidence="1">
    <location>
        <begin position="1"/>
        <end position="19"/>
    </location>
</feature>
<dbReference type="EMBL" id="JACGCI010000085">
    <property type="protein sequence ID" value="KAF6747098.1"/>
    <property type="molecule type" value="Genomic_DNA"/>
</dbReference>
<feature type="compositionally biased region" description="Basic and acidic residues" evidence="1">
    <location>
        <begin position="51"/>
        <end position="63"/>
    </location>
</feature>
<feature type="compositionally biased region" description="Polar residues" evidence="1">
    <location>
        <begin position="243"/>
        <end position="274"/>
    </location>
</feature>
<dbReference type="Proteomes" id="UP000521943">
    <property type="component" value="Unassembled WGS sequence"/>
</dbReference>